<dbReference type="SUPFAM" id="SSF88659">
    <property type="entry name" value="Sigma3 and sigma4 domains of RNA polymerase sigma factors"/>
    <property type="match status" value="1"/>
</dbReference>
<gene>
    <name evidence="2" type="ORF">GBG19_16705</name>
</gene>
<name>A0A6L4WML3_9BACT</name>
<accession>A0A6L4WML3</accession>
<dbReference type="Pfam" id="PF13936">
    <property type="entry name" value="HTH_38"/>
    <property type="match status" value="1"/>
</dbReference>
<dbReference type="GO" id="GO:0032196">
    <property type="term" value="P:transposition"/>
    <property type="evidence" value="ECO:0007669"/>
    <property type="project" value="TreeGrafter"/>
</dbReference>
<proteinExistence type="predicted"/>
<reference evidence="2 3" key="1">
    <citation type="submission" date="2019-10" db="EMBL/GenBank/DDBJ databases">
        <title>Poseidonibacter ostreae sp. nov., isolated from the gut of the Ostrea denselamellosa.</title>
        <authorList>
            <person name="Choi A."/>
        </authorList>
    </citation>
    <scope>NUCLEOTIDE SEQUENCE [LARGE SCALE GENOMIC DNA]</scope>
    <source>
        <strain evidence="2 3">SJOD-M-33</strain>
    </source>
</reference>
<dbReference type="GO" id="GO:0005829">
    <property type="term" value="C:cytosol"/>
    <property type="evidence" value="ECO:0007669"/>
    <property type="project" value="TreeGrafter"/>
</dbReference>
<evidence type="ECO:0000313" key="2">
    <source>
        <dbReference type="EMBL" id="KAB7880550.1"/>
    </source>
</evidence>
<feature type="non-terminal residue" evidence="2">
    <location>
        <position position="57"/>
    </location>
</feature>
<dbReference type="Proteomes" id="UP000472839">
    <property type="component" value="Unassembled WGS sequence"/>
</dbReference>
<dbReference type="Gene3D" id="1.10.10.60">
    <property type="entry name" value="Homeodomain-like"/>
    <property type="match status" value="1"/>
</dbReference>
<feature type="domain" description="Transposase IS30-like HTH" evidence="1">
    <location>
        <begin position="3"/>
        <end position="46"/>
    </location>
</feature>
<dbReference type="RefSeq" id="WP_152279981.1">
    <property type="nucleotide sequence ID" value="NZ_WFKK01000175.1"/>
</dbReference>
<dbReference type="AlphaFoldDB" id="A0A6L4WML3"/>
<dbReference type="InterPro" id="IPR025246">
    <property type="entry name" value="IS30-like_HTH"/>
</dbReference>
<comment type="caution">
    <text evidence="2">The sequence shown here is derived from an EMBL/GenBank/DDBJ whole genome shotgun (WGS) entry which is preliminary data.</text>
</comment>
<dbReference type="InterPro" id="IPR051917">
    <property type="entry name" value="Transposase-Integrase"/>
</dbReference>
<dbReference type="GO" id="GO:0004803">
    <property type="term" value="F:transposase activity"/>
    <property type="evidence" value="ECO:0007669"/>
    <property type="project" value="TreeGrafter"/>
</dbReference>
<organism evidence="2 3">
    <name type="scientific">Poseidonibacter ostreae</name>
    <dbReference type="NCBI Taxonomy" id="2654171"/>
    <lineage>
        <taxon>Bacteria</taxon>
        <taxon>Pseudomonadati</taxon>
        <taxon>Campylobacterota</taxon>
        <taxon>Epsilonproteobacteria</taxon>
        <taxon>Campylobacterales</taxon>
        <taxon>Arcobacteraceae</taxon>
        <taxon>Poseidonibacter</taxon>
    </lineage>
</organism>
<evidence type="ECO:0000313" key="3">
    <source>
        <dbReference type="Proteomes" id="UP000472839"/>
    </source>
</evidence>
<evidence type="ECO:0000259" key="1">
    <source>
        <dbReference type="Pfam" id="PF13936"/>
    </source>
</evidence>
<protein>
    <submittedName>
        <fullName evidence="2">Helix-turn-helix domain-containing protein</fullName>
    </submittedName>
</protein>
<dbReference type="InterPro" id="IPR013324">
    <property type="entry name" value="RNA_pol_sigma_r3/r4-like"/>
</dbReference>
<dbReference type="EMBL" id="WFKK01000175">
    <property type="protein sequence ID" value="KAB7880550.1"/>
    <property type="molecule type" value="Genomic_DNA"/>
</dbReference>
<dbReference type="PANTHER" id="PTHR10948:SF23">
    <property type="entry name" value="TRANSPOSASE INSI FOR INSERTION SEQUENCE ELEMENT IS30A-RELATED"/>
    <property type="match status" value="1"/>
</dbReference>
<dbReference type="PANTHER" id="PTHR10948">
    <property type="entry name" value="TRANSPOSASE"/>
    <property type="match status" value="1"/>
</dbReference>
<sequence>MKKFTQLTLKERYQISAYIKVGYTQNDIAKLLDKSQSTISREISRNSKHNKYQAEVA</sequence>